<reference evidence="3" key="1">
    <citation type="journal article" date="2020" name="Stud. Mycol.">
        <title>101 Dothideomycetes genomes: a test case for predicting lifestyles and emergence of pathogens.</title>
        <authorList>
            <person name="Haridas S."/>
            <person name="Albert R."/>
            <person name="Binder M."/>
            <person name="Bloem J."/>
            <person name="Labutti K."/>
            <person name="Salamov A."/>
            <person name="Andreopoulos B."/>
            <person name="Baker S."/>
            <person name="Barry K."/>
            <person name="Bills G."/>
            <person name="Bluhm B."/>
            <person name="Cannon C."/>
            <person name="Castanera R."/>
            <person name="Culley D."/>
            <person name="Daum C."/>
            <person name="Ezra D."/>
            <person name="Gonzalez J."/>
            <person name="Henrissat B."/>
            <person name="Kuo A."/>
            <person name="Liang C."/>
            <person name="Lipzen A."/>
            <person name="Lutzoni F."/>
            <person name="Magnuson J."/>
            <person name="Mondo S."/>
            <person name="Nolan M."/>
            <person name="Ohm R."/>
            <person name="Pangilinan J."/>
            <person name="Park H.-J."/>
            <person name="Ramirez L."/>
            <person name="Alfaro M."/>
            <person name="Sun H."/>
            <person name="Tritt A."/>
            <person name="Yoshinaga Y."/>
            <person name="Zwiers L.-H."/>
            <person name="Turgeon B."/>
            <person name="Goodwin S."/>
            <person name="Spatafora J."/>
            <person name="Crous P."/>
            <person name="Grigoriev I."/>
        </authorList>
    </citation>
    <scope>NUCLEOTIDE SEQUENCE</scope>
    <source>
        <strain evidence="3">CBS 121739</strain>
    </source>
</reference>
<dbReference type="PANTHER" id="PTHR11075">
    <property type="entry name" value="PEPTIDE CHAIN RELEASE FACTOR"/>
    <property type="match status" value="1"/>
</dbReference>
<dbReference type="SUPFAM" id="SSF110916">
    <property type="entry name" value="Peptidyl-tRNA hydrolase domain-like"/>
    <property type="match status" value="1"/>
</dbReference>
<dbReference type="Pfam" id="PF00472">
    <property type="entry name" value="RF-1"/>
    <property type="match status" value="1"/>
</dbReference>
<evidence type="ECO:0000313" key="4">
    <source>
        <dbReference type="Proteomes" id="UP000799437"/>
    </source>
</evidence>
<evidence type="ECO:0000259" key="2">
    <source>
        <dbReference type="Pfam" id="PF00472"/>
    </source>
</evidence>
<feature type="compositionally biased region" description="Basic residues" evidence="1">
    <location>
        <begin position="171"/>
        <end position="191"/>
    </location>
</feature>
<dbReference type="InterPro" id="IPR052104">
    <property type="entry name" value="Mito_Release_Factor_mL62"/>
</dbReference>
<dbReference type="RefSeq" id="XP_033603239.1">
    <property type="nucleotide sequence ID" value="XM_033747975.1"/>
</dbReference>
<evidence type="ECO:0000256" key="1">
    <source>
        <dbReference type="SAM" id="MobiDB-lite"/>
    </source>
</evidence>
<dbReference type="InterPro" id="IPR000352">
    <property type="entry name" value="Pep_chain_release_fac_I"/>
</dbReference>
<name>A0A6A6WD86_9PEZI</name>
<evidence type="ECO:0000313" key="3">
    <source>
        <dbReference type="EMBL" id="KAF2760788.1"/>
    </source>
</evidence>
<dbReference type="OrthoDB" id="270639at2759"/>
<dbReference type="GO" id="GO:0004045">
    <property type="term" value="F:peptidyl-tRNA hydrolase activity"/>
    <property type="evidence" value="ECO:0007669"/>
    <property type="project" value="TreeGrafter"/>
</dbReference>
<dbReference type="Gene3D" id="3.30.160.20">
    <property type="match status" value="1"/>
</dbReference>
<dbReference type="PANTHER" id="PTHR11075:SF54">
    <property type="entry name" value="LARGE RIBOSOMAL SUBUNIT PROTEIN ML62"/>
    <property type="match status" value="1"/>
</dbReference>
<dbReference type="GeneID" id="54489029"/>
<dbReference type="AlphaFoldDB" id="A0A6A6WD86"/>
<dbReference type="GO" id="GO:0005762">
    <property type="term" value="C:mitochondrial large ribosomal subunit"/>
    <property type="evidence" value="ECO:0007669"/>
    <property type="project" value="TreeGrafter"/>
</dbReference>
<feature type="domain" description="Prokaryotic-type class I peptide chain release factors" evidence="2">
    <location>
        <begin position="52"/>
        <end position="180"/>
    </location>
</feature>
<organism evidence="3 4">
    <name type="scientific">Pseudovirgaria hyperparasitica</name>
    <dbReference type="NCBI Taxonomy" id="470096"/>
    <lineage>
        <taxon>Eukaryota</taxon>
        <taxon>Fungi</taxon>
        <taxon>Dikarya</taxon>
        <taxon>Ascomycota</taxon>
        <taxon>Pezizomycotina</taxon>
        <taxon>Dothideomycetes</taxon>
        <taxon>Dothideomycetes incertae sedis</taxon>
        <taxon>Acrospermales</taxon>
        <taxon>Acrospermaceae</taxon>
        <taxon>Pseudovirgaria</taxon>
    </lineage>
</organism>
<dbReference type="GO" id="GO:0070126">
    <property type="term" value="P:mitochondrial translational termination"/>
    <property type="evidence" value="ECO:0007669"/>
    <property type="project" value="TreeGrafter"/>
</dbReference>
<proteinExistence type="predicted"/>
<dbReference type="Proteomes" id="UP000799437">
    <property type="component" value="Unassembled WGS sequence"/>
</dbReference>
<dbReference type="EMBL" id="ML996567">
    <property type="protein sequence ID" value="KAF2760788.1"/>
    <property type="molecule type" value="Genomic_DNA"/>
</dbReference>
<sequence>MLRVRSSIAKWSCNRRILGVAQLRYASSRPTSDEEENIGAARKWLDQFNPDTIPKNICEVTFSRASGPGGQNVNKTNSKATLRVPLDTLLPRIPLLLHPAIRASRFYAAKSDSLVLQADDSRKQSDNSHACFTKLNQLITEVGQPAVPGETSAEQRRRMKSLEEAQNSSRLKTKKLHSLKKSSRRGSHSDF</sequence>
<feature type="compositionally biased region" description="Basic and acidic residues" evidence="1">
    <location>
        <begin position="153"/>
        <end position="163"/>
    </location>
</feature>
<accession>A0A6A6WD86</accession>
<dbReference type="GO" id="GO:0016150">
    <property type="term" value="F:translation release factor activity, codon nonspecific"/>
    <property type="evidence" value="ECO:0007669"/>
    <property type="project" value="TreeGrafter"/>
</dbReference>
<gene>
    <name evidence="3" type="ORF">EJ05DRAFT_508035</name>
</gene>
<feature type="region of interest" description="Disordered" evidence="1">
    <location>
        <begin position="144"/>
        <end position="191"/>
    </location>
</feature>
<protein>
    <recommendedName>
        <fullName evidence="2">Prokaryotic-type class I peptide chain release factors domain-containing protein</fullName>
    </recommendedName>
</protein>
<keyword evidence="4" id="KW-1185">Reference proteome</keyword>